<dbReference type="PANTHER" id="PTHR46401">
    <property type="entry name" value="GLYCOSYLTRANSFERASE WBBK-RELATED"/>
    <property type="match status" value="1"/>
</dbReference>
<dbReference type="Gene3D" id="3.40.50.2000">
    <property type="entry name" value="Glycogen Phosphorylase B"/>
    <property type="match status" value="2"/>
</dbReference>
<dbReference type="Proteomes" id="UP000245667">
    <property type="component" value="Unassembled WGS sequence"/>
</dbReference>
<reference evidence="4 5" key="1">
    <citation type="submission" date="2018-05" db="EMBL/GenBank/DDBJ databases">
        <title>Genomic Encyclopedia of Archaeal and Bacterial Type Strains, Phase II (KMG-II): from individual species to whole genera.</title>
        <authorList>
            <person name="Goeker M."/>
        </authorList>
    </citation>
    <scope>NUCLEOTIDE SEQUENCE [LARGE SCALE GENOMIC DNA]</scope>
    <source>
        <strain evidence="4 5">DSM 23514</strain>
    </source>
</reference>
<evidence type="ECO:0000313" key="5">
    <source>
        <dbReference type="Proteomes" id="UP000245667"/>
    </source>
</evidence>
<keyword evidence="6" id="KW-1185">Reference proteome</keyword>
<dbReference type="RefSeq" id="WP_109654178.1">
    <property type="nucleotide sequence ID" value="NZ_JACWLN010000012.1"/>
</dbReference>
<accession>A0A316DUH1</accession>
<protein>
    <submittedName>
        <fullName evidence="3">Glycosyltransferase family 4 protein</fullName>
    </submittedName>
    <submittedName>
        <fullName evidence="4">Glycosyltransferase involved in cell wall biosynthesis</fullName>
    </submittedName>
</protein>
<evidence type="ECO:0000259" key="2">
    <source>
        <dbReference type="Pfam" id="PF00534"/>
    </source>
</evidence>
<dbReference type="OrthoDB" id="9811902at2"/>
<dbReference type="Pfam" id="PF00534">
    <property type="entry name" value="Glycos_transf_1"/>
    <property type="match status" value="1"/>
</dbReference>
<keyword evidence="1 4" id="KW-0808">Transferase</keyword>
<dbReference type="GO" id="GO:0009103">
    <property type="term" value="P:lipopolysaccharide biosynthetic process"/>
    <property type="evidence" value="ECO:0007669"/>
    <property type="project" value="TreeGrafter"/>
</dbReference>
<feature type="domain" description="Glycosyl transferase family 1" evidence="2">
    <location>
        <begin position="214"/>
        <end position="381"/>
    </location>
</feature>
<proteinExistence type="predicted"/>
<reference evidence="3 6" key="2">
    <citation type="submission" date="2020-07" db="EMBL/GenBank/DDBJ databases">
        <title>The draft genome sequence of Maribacter polysiphoniae KCTC 22021.</title>
        <authorList>
            <person name="Mu L."/>
        </authorList>
    </citation>
    <scope>NUCLEOTIDE SEQUENCE [LARGE SCALE GENOMIC DNA]</scope>
    <source>
        <strain evidence="3 6">KCTC 22021</strain>
    </source>
</reference>
<dbReference type="EMBL" id="QGGQ01000013">
    <property type="protein sequence ID" value="PWK21108.1"/>
    <property type="molecule type" value="Genomic_DNA"/>
</dbReference>
<sequence length="404" mass="45889">MVEVKKIIFLALQFSNAEKGNTLWTDLVQEFHHKGHDILVLAPALDESKIGLRIEAGVKVLRVKTNKLFNVGLLQKGIANLMLPYQYKNVLKKNKIPLDFDLILLPTPPITLIDVGLWIKKKSQGKLYLILRDIFPQNAVDLKMMKTNGLIHSYFRKKEIKLYEKSDSIGCMSPANVEYVKKHNPYLDMNKLHLLPNWERLPNFDVNGDVGSIKSKYGLSDKFIVIFGGNIGRPQKLENIVELAKSCSEIQDLVFYIIGNGTEKGKIANMVKTNKMTNMIFKNSIPKRDYYQLLRAADIGLISLSEDFTIPNFPSKVLSYYGAKKPVLASLDLQTDFGKMLEETNSGLWAEAGNKQELKEKLVKLYESKELREQLGKNGYEYMKANLQPNKAYTTIIKAIATLN</sequence>
<evidence type="ECO:0000313" key="4">
    <source>
        <dbReference type="EMBL" id="PWK21108.1"/>
    </source>
</evidence>
<comment type="caution">
    <text evidence="4">The sequence shown here is derived from an EMBL/GenBank/DDBJ whole genome shotgun (WGS) entry which is preliminary data.</text>
</comment>
<dbReference type="InterPro" id="IPR001296">
    <property type="entry name" value="Glyco_trans_1"/>
</dbReference>
<dbReference type="CDD" id="cd03794">
    <property type="entry name" value="GT4_WbuB-like"/>
    <property type="match status" value="1"/>
</dbReference>
<organism evidence="4 5">
    <name type="scientific">Maribacter polysiphoniae</name>
    <dbReference type="NCBI Taxonomy" id="429344"/>
    <lineage>
        <taxon>Bacteria</taxon>
        <taxon>Pseudomonadati</taxon>
        <taxon>Bacteroidota</taxon>
        <taxon>Flavobacteriia</taxon>
        <taxon>Flavobacteriales</taxon>
        <taxon>Flavobacteriaceae</taxon>
        <taxon>Maribacter</taxon>
    </lineage>
</organism>
<evidence type="ECO:0000313" key="3">
    <source>
        <dbReference type="EMBL" id="MBD1262688.1"/>
    </source>
</evidence>
<dbReference type="AlphaFoldDB" id="A0A316DUH1"/>
<dbReference type="GO" id="GO:0016757">
    <property type="term" value="F:glycosyltransferase activity"/>
    <property type="evidence" value="ECO:0007669"/>
    <property type="project" value="InterPro"/>
</dbReference>
<evidence type="ECO:0000256" key="1">
    <source>
        <dbReference type="ARBA" id="ARBA00022679"/>
    </source>
</evidence>
<dbReference type="SUPFAM" id="SSF53756">
    <property type="entry name" value="UDP-Glycosyltransferase/glycogen phosphorylase"/>
    <property type="match status" value="1"/>
</dbReference>
<name>A0A316DUH1_9FLAO</name>
<evidence type="ECO:0000313" key="6">
    <source>
        <dbReference type="Proteomes" id="UP000651837"/>
    </source>
</evidence>
<dbReference type="Proteomes" id="UP000651837">
    <property type="component" value="Unassembled WGS sequence"/>
</dbReference>
<gene>
    <name evidence="3" type="ORF">HZY62_18980</name>
    <name evidence="4" type="ORF">LX92_03909</name>
</gene>
<dbReference type="EMBL" id="JACWLN010000012">
    <property type="protein sequence ID" value="MBD1262688.1"/>
    <property type="molecule type" value="Genomic_DNA"/>
</dbReference>
<dbReference type="PANTHER" id="PTHR46401:SF2">
    <property type="entry name" value="GLYCOSYLTRANSFERASE WBBK-RELATED"/>
    <property type="match status" value="1"/>
</dbReference>